<dbReference type="AlphaFoldDB" id="A0A427YAN1"/>
<evidence type="ECO:0000256" key="3">
    <source>
        <dbReference type="ARBA" id="ARBA00008290"/>
    </source>
</evidence>
<dbReference type="GO" id="GO:0008270">
    <property type="term" value="F:zinc ion binding"/>
    <property type="evidence" value="ECO:0007669"/>
    <property type="project" value="InterPro"/>
</dbReference>
<dbReference type="Proteomes" id="UP000279236">
    <property type="component" value="Unassembled WGS sequence"/>
</dbReference>
<dbReference type="Gene3D" id="3.40.630.10">
    <property type="entry name" value="Zn peptidases"/>
    <property type="match status" value="1"/>
</dbReference>
<keyword evidence="10 11" id="KW-0482">Metalloprotease</keyword>
<dbReference type="GO" id="GO:0008237">
    <property type="term" value="F:metallopeptidase activity"/>
    <property type="evidence" value="ECO:0007669"/>
    <property type="project" value="UniProtKB-KW"/>
</dbReference>
<keyword evidence="6 11" id="KW-0645">Protease</keyword>
<accession>A0A427YAN1</accession>
<protein>
    <recommendedName>
        <fullName evidence="4">aspartyl aminopeptidase</fullName>
        <ecNumber evidence="4">3.4.11.21</ecNumber>
    </recommendedName>
</protein>
<comment type="similarity">
    <text evidence="3 11">Belongs to the peptidase M18 family.</text>
</comment>
<dbReference type="GO" id="GO:0000324">
    <property type="term" value="C:fungal-type vacuole"/>
    <property type="evidence" value="ECO:0007669"/>
    <property type="project" value="TreeGrafter"/>
</dbReference>
<reference evidence="13 14" key="1">
    <citation type="submission" date="2018-11" db="EMBL/GenBank/DDBJ databases">
        <title>Genome sequence of Apiotrichum porosum DSM 27194.</title>
        <authorList>
            <person name="Aliyu H."/>
            <person name="Gorte O."/>
            <person name="Ochsenreither K."/>
        </authorList>
    </citation>
    <scope>NUCLEOTIDE SEQUENCE [LARGE SCALE GENOMIC DNA]</scope>
    <source>
        <strain evidence="13 14">DSM 27194</strain>
    </source>
</reference>
<sequence length="489" mass="53094">MKLPAAAPVDAVKFCEFVTASPTPFHAVANLCKRLAKAGFERVSEREPDESLVPGGKYFYTRNQSALVAFTLPPKGVAGPGATSMAVGHLDSPCLKVRPVSKKTKAGYLQVGCELYGGGLWHTWFDRDLSVAGRVVVSQRGGGFASKLVKIDRPILRVPTLAIHLDRTANDQFKFNKETEFLPILGLVNETLNATAAASRPGTPSGAATPKEKGDNFNRAGATSVEEKHHPLLLAVLADELGCNIDDINDFELCLYDTQPSAVGGLNNEFIFSPRCDNLMTCFASIEGICNAVEAEAATGKASEEENIRCVILFDNEEVGSVSNHGAESNLLPSFVEKVSGMTKRGYYQVLANSFLISADMGHAVHPNYEARYEANLAPRMNQGVVIKTNANQRYTSNAQTTFLLRRIAQRAGVPVQDFEVRNDCSCGSTVGPHLSTHVRTVDIGLAQLSMHSIRETAGSGDVKHYIQLFKTYFEVFSQVDAELKVDEF</sequence>
<dbReference type="GO" id="GO:0004177">
    <property type="term" value="F:aminopeptidase activity"/>
    <property type="evidence" value="ECO:0007669"/>
    <property type="project" value="UniProtKB-KW"/>
</dbReference>
<comment type="catalytic activity">
    <reaction evidence="1">
        <text>Release of an N-terminal aspartate or glutamate from a peptide, with a preference for aspartate.</text>
        <dbReference type="EC" id="3.4.11.21"/>
    </reaction>
</comment>
<dbReference type="SUPFAM" id="SSF53187">
    <property type="entry name" value="Zn-dependent exopeptidases"/>
    <property type="match status" value="1"/>
</dbReference>
<dbReference type="NCBIfam" id="NF002759">
    <property type="entry name" value="PRK02813.1"/>
    <property type="match status" value="1"/>
</dbReference>
<dbReference type="PANTHER" id="PTHR28570:SF3">
    <property type="entry name" value="ASPARTYL AMINOPEPTIDASE"/>
    <property type="match status" value="1"/>
</dbReference>
<dbReference type="InterPro" id="IPR023358">
    <property type="entry name" value="Peptidase_M18_dom2"/>
</dbReference>
<dbReference type="SUPFAM" id="SSF101821">
    <property type="entry name" value="Aminopeptidase/glucanase lid domain"/>
    <property type="match status" value="1"/>
</dbReference>
<dbReference type="PRINTS" id="PR00932">
    <property type="entry name" value="AMINO1PTASE"/>
</dbReference>
<evidence type="ECO:0000256" key="7">
    <source>
        <dbReference type="ARBA" id="ARBA00022723"/>
    </source>
</evidence>
<dbReference type="STRING" id="105984.A0A427YAN1"/>
<keyword evidence="8 11" id="KW-0378">Hydrolase</keyword>
<name>A0A427YAN1_9TREE</name>
<evidence type="ECO:0000313" key="13">
    <source>
        <dbReference type="EMBL" id="RSH88138.1"/>
    </source>
</evidence>
<evidence type="ECO:0000256" key="4">
    <source>
        <dbReference type="ARBA" id="ARBA00011965"/>
    </source>
</evidence>
<evidence type="ECO:0000256" key="12">
    <source>
        <dbReference type="SAM" id="MobiDB-lite"/>
    </source>
</evidence>
<evidence type="ECO:0000256" key="2">
    <source>
        <dbReference type="ARBA" id="ARBA00001947"/>
    </source>
</evidence>
<dbReference type="PANTHER" id="PTHR28570">
    <property type="entry name" value="ASPARTYL AMINOPEPTIDASE"/>
    <property type="match status" value="1"/>
</dbReference>
<dbReference type="FunFam" id="2.30.250.10:FF:000001">
    <property type="entry name" value="Aspartyl aminopeptidase 1"/>
    <property type="match status" value="1"/>
</dbReference>
<evidence type="ECO:0000313" key="14">
    <source>
        <dbReference type="Proteomes" id="UP000279236"/>
    </source>
</evidence>
<comment type="caution">
    <text evidence="13">The sequence shown here is derived from an EMBL/GenBank/DDBJ whole genome shotgun (WGS) entry which is preliminary data.</text>
</comment>
<feature type="region of interest" description="Disordered" evidence="12">
    <location>
        <begin position="196"/>
        <end position="218"/>
    </location>
</feature>
<dbReference type="RefSeq" id="XP_028480346.1">
    <property type="nucleotide sequence ID" value="XM_028616489.1"/>
</dbReference>
<evidence type="ECO:0000256" key="8">
    <source>
        <dbReference type="ARBA" id="ARBA00022801"/>
    </source>
</evidence>
<dbReference type="Gene3D" id="2.30.250.10">
    <property type="entry name" value="Aminopeptidase i, Domain 2"/>
    <property type="match status" value="1"/>
</dbReference>
<dbReference type="Pfam" id="PF02127">
    <property type="entry name" value="Peptidase_M18"/>
    <property type="match status" value="1"/>
</dbReference>
<dbReference type="GO" id="GO:0006508">
    <property type="term" value="P:proteolysis"/>
    <property type="evidence" value="ECO:0007669"/>
    <property type="project" value="UniProtKB-KW"/>
</dbReference>
<dbReference type="OrthoDB" id="9880441at2759"/>
<evidence type="ECO:0000256" key="1">
    <source>
        <dbReference type="ARBA" id="ARBA00001335"/>
    </source>
</evidence>
<keyword evidence="7 11" id="KW-0479">Metal-binding</keyword>
<evidence type="ECO:0000256" key="9">
    <source>
        <dbReference type="ARBA" id="ARBA00022833"/>
    </source>
</evidence>
<evidence type="ECO:0000256" key="6">
    <source>
        <dbReference type="ARBA" id="ARBA00022670"/>
    </source>
</evidence>
<comment type="cofactor">
    <cofactor evidence="2">
        <name>Zn(2+)</name>
        <dbReference type="ChEBI" id="CHEBI:29105"/>
    </cofactor>
</comment>
<gene>
    <name evidence="13" type="ORF">EHS24_000665</name>
</gene>
<evidence type="ECO:0000256" key="11">
    <source>
        <dbReference type="RuleBase" id="RU004386"/>
    </source>
</evidence>
<evidence type="ECO:0000256" key="5">
    <source>
        <dbReference type="ARBA" id="ARBA00022438"/>
    </source>
</evidence>
<proteinExistence type="inferred from homology"/>
<keyword evidence="14" id="KW-1185">Reference proteome</keyword>
<dbReference type="EMBL" id="RSCE01000001">
    <property type="protein sequence ID" value="RSH88138.1"/>
    <property type="molecule type" value="Genomic_DNA"/>
</dbReference>
<keyword evidence="5 11" id="KW-0031">Aminopeptidase</keyword>
<keyword evidence="9 11" id="KW-0862">Zinc</keyword>
<dbReference type="CDD" id="cd05658">
    <property type="entry name" value="M18_DAP"/>
    <property type="match status" value="1"/>
</dbReference>
<dbReference type="GeneID" id="39585208"/>
<dbReference type="InterPro" id="IPR001948">
    <property type="entry name" value="Peptidase_M18"/>
</dbReference>
<dbReference type="EC" id="3.4.11.21" evidence="4"/>
<organism evidence="13 14">
    <name type="scientific">Apiotrichum porosum</name>
    <dbReference type="NCBI Taxonomy" id="105984"/>
    <lineage>
        <taxon>Eukaryota</taxon>
        <taxon>Fungi</taxon>
        <taxon>Dikarya</taxon>
        <taxon>Basidiomycota</taxon>
        <taxon>Agaricomycotina</taxon>
        <taxon>Tremellomycetes</taxon>
        <taxon>Trichosporonales</taxon>
        <taxon>Trichosporonaceae</taxon>
        <taxon>Apiotrichum</taxon>
    </lineage>
</organism>
<evidence type="ECO:0000256" key="10">
    <source>
        <dbReference type="ARBA" id="ARBA00023049"/>
    </source>
</evidence>